<dbReference type="PANTHER" id="PTHR30558">
    <property type="entry name" value="EXBD MEMBRANE COMPONENT OF PMF-DRIVEN MACROMOLECULE IMPORT SYSTEM"/>
    <property type="match status" value="1"/>
</dbReference>
<dbReference type="Gene3D" id="3.30.420.270">
    <property type="match status" value="1"/>
</dbReference>
<keyword evidence="4 7" id="KW-0812">Transmembrane</keyword>
<evidence type="ECO:0000256" key="4">
    <source>
        <dbReference type="ARBA" id="ARBA00022692"/>
    </source>
</evidence>
<gene>
    <name evidence="9" type="ORF">EV686_102352</name>
</gene>
<dbReference type="EMBL" id="SMBX01000002">
    <property type="protein sequence ID" value="TCV01639.1"/>
    <property type="molecule type" value="Genomic_DNA"/>
</dbReference>
<evidence type="ECO:0000256" key="8">
    <source>
        <dbReference type="SAM" id="Phobius"/>
    </source>
</evidence>
<dbReference type="InterPro" id="IPR003400">
    <property type="entry name" value="ExbD"/>
</dbReference>
<name>A0A4R3VDH0_9BURK</name>
<evidence type="ECO:0000256" key="7">
    <source>
        <dbReference type="RuleBase" id="RU003879"/>
    </source>
</evidence>
<evidence type="ECO:0000313" key="10">
    <source>
        <dbReference type="Proteomes" id="UP000294692"/>
    </source>
</evidence>
<keyword evidence="3" id="KW-1003">Cell membrane</keyword>
<evidence type="ECO:0000256" key="2">
    <source>
        <dbReference type="ARBA" id="ARBA00005811"/>
    </source>
</evidence>
<protein>
    <submittedName>
        <fullName evidence="9">Biopolymer transport protein ExbD</fullName>
    </submittedName>
</protein>
<proteinExistence type="inferred from homology"/>
<evidence type="ECO:0000256" key="1">
    <source>
        <dbReference type="ARBA" id="ARBA00004162"/>
    </source>
</evidence>
<feature type="transmembrane region" description="Helical" evidence="8">
    <location>
        <begin position="12"/>
        <end position="32"/>
    </location>
</feature>
<keyword evidence="7" id="KW-0813">Transport</keyword>
<dbReference type="GO" id="GO:0005886">
    <property type="term" value="C:plasma membrane"/>
    <property type="evidence" value="ECO:0007669"/>
    <property type="project" value="UniProtKB-SubCell"/>
</dbReference>
<dbReference type="Proteomes" id="UP000294692">
    <property type="component" value="Unassembled WGS sequence"/>
</dbReference>
<reference evidence="9 10" key="1">
    <citation type="submission" date="2019-03" db="EMBL/GenBank/DDBJ databases">
        <title>Genomic Encyclopedia of Type Strains, Phase IV (KMG-IV): sequencing the most valuable type-strain genomes for metagenomic binning, comparative biology and taxonomic classification.</title>
        <authorList>
            <person name="Goeker M."/>
        </authorList>
    </citation>
    <scope>NUCLEOTIDE SEQUENCE [LARGE SCALE GENOMIC DNA]</scope>
    <source>
        <strain evidence="9 10">DSM 100048</strain>
    </source>
</reference>
<evidence type="ECO:0000313" key="9">
    <source>
        <dbReference type="EMBL" id="TCV01639.1"/>
    </source>
</evidence>
<organism evidence="9 10">
    <name type="scientific">Paracandidimonas soli</name>
    <dbReference type="NCBI Taxonomy" id="1917182"/>
    <lineage>
        <taxon>Bacteria</taxon>
        <taxon>Pseudomonadati</taxon>
        <taxon>Pseudomonadota</taxon>
        <taxon>Betaproteobacteria</taxon>
        <taxon>Burkholderiales</taxon>
        <taxon>Alcaligenaceae</taxon>
        <taxon>Paracandidimonas</taxon>
    </lineage>
</organism>
<evidence type="ECO:0000256" key="5">
    <source>
        <dbReference type="ARBA" id="ARBA00022989"/>
    </source>
</evidence>
<dbReference type="AlphaFoldDB" id="A0A4R3VDH0"/>
<dbReference type="GO" id="GO:0022857">
    <property type="term" value="F:transmembrane transporter activity"/>
    <property type="evidence" value="ECO:0007669"/>
    <property type="project" value="InterPro"/>
</dbReference>
<comment type="caution">
    <text evidence="9">The sequence shown here is derived from an EMBL/GenBank/DDBJ whole genome shotgun (WGS) entry which is preliminary data.</text>
</comment>
<dbReference type="GO" id="GO:0015031">
    <property type="term" value="P:protein transport"/>
    <property type="evidence" value="ECO:0007669"/>
    <property type="project" value="UniProtKB-KW"/>
</dbReference>
<sequence length="136" mass="14871">MNFRRTLREDELEINLIPLIDVLLVILIFLAASTSFVRYQQMQLALPQAQAEAAEPQALTLAVSQDNQYALEAQWLSGANVDEMAAELRKAAAGMENPLLVIYADAKATHESVVRAMQAARQAGISRVSFATQGTP</sequence>
<keyword evidence="10" id="KW-1185">Reference proteome</keyword>
<evidence type="ECO:0000256" key="6">
    <source>
        <dbReference type="ARBA" id="ARBA00023136"/>
    </source>
</evidence>
<dbReference type="PANTHER" id="PTHR30558:SF3">
    <property type="entry name" value="BIOPOLYMER TRANSPORT PROTEIN EXBD-RELATED"/>
    <property type="match status" value="1"/>
</dbReference>
<dbReference type="RefSeq" id="WP_132474327.1">
    <property type="nucleotide sequence ID" value="NZ_JBHRVM010000001.1"/>
</dbReference>
<comment type="similarity">
    <text evidence="2 7">Belongs to the ExbD/TolR family.</text>
</comment>
<comment type="subcellular location">
    <subcellularLocation>
        <location evidence="1">Cell membrane</location>
        <topology evidence="1">Single-pass membrane protein</topology>
    </subcellularLocation>
    <subcellularLocation>
        <location evidence="7">Cell membrane</location>
        <topology evidence="7">Single-pass type II membrane protein</topology>
    </subcellularLocation>
</comment>
<accession>A0A4R3VDH0</accession>
<dbReference type="OrthoDB" id="424972at2"/>
<dbReference type="Pfam" id="PF02472">
    <property type="entry name" value="ExbD"/>
    <property type="match status" value="1"/>
</dbReference>
<keyword evidence="7" id="KW-0653">Protein transport</keyword>
<keyword evidence="5 8" id="KW-1133">Transmembrane helix</keyword>
<evidence type="ECO:0000256" key="3">
    <source>
        <dbReference type="ARBA" id="ARBA00022475"/>
    </source>
</evidence>
<keyword evidence="6 8" id="KW-0472">Membrane</keyword>